<accession>A0A9J6B1L1</accession>
<keyword evidence="3" id="KW-1185">Reference proteome</keyword>
<evidence type="ECO:0000256" key="1">
    <source>
        <dbReference type="SAM" id="MobiDB-lite"/>
    </source>
</evidence>
<dbReference type="AlphaFoldDB" id="A0A9J6B1L1"/>
<feature type="compositionally biased region" description="Basic and acidic residues" evidence="1">
    <location>
        <begin position="11"/>
        <end position="22"/>
    </location>
</feature>
<organism evidence="2 3">
    <name type="scientific">Solanum commersonii</name>
    <name type="common">Commerson's wild potato</name>
    <name type="synonym">Commerson's nightshade</name>
    <dbReference type="NCBI Taxonomy" id="4109"/>
    <lineage>
        <taxon>Eukaryota</taxon>
        <taxon>Viridiplantae</taxon>
        <taxon>Streptophyta</taxon>
        <taxon>Embryophyta</taxon>
        <taxon>Tracheophyta</taxon>
        <taxon>Spermatophyta</taxon>
        <taxon>Magnoliopsida</taxon>
        <taxon>eudicotyledons</taxon>
        <taxon>Gunneridae</taxon>
        <taxon>Pentapetalae</taxon>
        <taxon>asterids</taxon>
        <taxon>lamiids</taxon>
        <taxon>Solanales</taxon>
        <taxon>Solanaceae</taxon>
        <taxon>Solanoideae</taxon>
        <taxon>Solaneae</taxon>
        <taxon>Solanum</taxon>
    </lineage>
</organism>
<gene>
    <name evidence="2" type="ORF">H5410_002285</name>
</gene>
<proteinExistence type="predicted"/>
<protein>
    <submittedName>
        <fullName evidence="2">Uncharacterized protein</fullName>
    </submittedName>
</protein>
<feature type="region of interest" description="Disordered" evidence="1">
    <location>
        <begin position="1"/>
        <end position="22"/>
    </location>
</feature>
<comment type="caution">
    <text evidence="2">The sequence shown here is derived from an EMBL/GenBank/DDBJ whole genome shotgun (WGS) entry which is preliminary data.</text>
</comment>
<evidence type="ECO:0000313" key="3">
    <source>
        <dbReference type="Proteomes" id="UP000824120"/>
    </source>
</evidence>
<reference evidence="2 3" key="1">
    <citation type="submission" date="2020-09" db="EMBL/GenBank/DDBJ databases">
        <title>De no assembly of potato wild relative species, Solanum commersonii.</title>
        <authorList>
            <person name="Cho K."/>
        </authorList>
    </citation>
    <scope>NUCLEOTIDE SEQUENCE [LARGE SCALE GENOMIC DNA]</scope>
    <source>
        <strain evidence="2">LZ3.2</strain>
        <tissue evidence="2">Leaf</tissue>
    </source>
</reference>
<dbReference type="Proteomes" id="UP000824120">
    <property type="component" value="Chromosome 1"/>
</dbReference>
<dbReference type="EMBL" id="JACXVP010000001">
    <property type="protein sequence ID" value="KAG5630568.1"/>
    <property type="molecule type" value="Genomic_DNA"/>
</dbReference>
<evidence type="ECO:0000313" key="2">
    <source>
        <dbReference type="EMBL" id="KAG5630568.1"/>
    </source>
</evidence>
<name>A0A9J6B1L1_SOLCO</name>
<sequence>MANSGMQRWSMKTEKMARSARRAESSHEELAFRIHRIDLHKCGWMARDPRGMARMGRSSAVGHPKGYINICGQVLTGWQCVTRVPIGIVARLVHPTGALDIGLIRDEANVAAQQRASALPVHTAVEAAVVPLASLKLKARDGPCLLHHIHHGCKSRSRVEVRVERRMEDMMDRKVQAINNRLNAFELRVLE</sequence>